<evidence type="ECO:0000313" key="2">
    <source>
        <dbReference type="Proteomes" id="UP000069205"/>
    </source>
</evidence>
<dbReference type="Proteomes" id="UP000069205">
    <property type="component" value="Chromosome"/>
</dbReference>
<reference evidence="1 2" key="1">
    <citation type="journal article" date="2015" name="Proc. Natl. Acad. Sci. U.S.A.">
        <title>Expanded metabolic versatility of ubiquitous nitrite-oxidizing bacteria from the genus Nitrospira.</title>
        <authorList>
            <person name="Koch H."/>
            <person name="Lucker S."/>
            <person name="Albertsen M."/>
            <person name="Kitzinger K."/>
            <person name="Herbold C."/>
            <person name="Spieck E."/>
            <person name="Nielsen P.H."/>
            <person name="Wagner M."/>
            <person name="Daims H."/>
        </authorList>
    </citation>
    <scope>NUCLEOTIDE SEQUENCE [LARGE SCALE GENOMIC DNA]</scope>
    <source>
        <strain evidence="1 2">NSP M-1</strain>
    </source>
</reference>
<sequence length="33" mass="3832">MDYWFRHKVTVAVYVPDREQAAGMAGAFYLKPN</sequence>
<dbReference type="EMBL" id="CP011801">
    <property type="protein sequence ID" value="ALA57222.1"/>
    <property type="molecule type" value="Genomic_DNA"/>
</dbReference>
<evidence type="ECO:0000313" key="1">
    <source>
        <dbReference type="EMBL" id="ALA57222.1"/>
    </source>
</evidence>
<protein>
    <submittedName>
        <fullName evidence="1">Uncharacterized protein</fullName>
    </submittedName>
</protein>
<accession>A0A0K2G9D7</accession>
<name>A0A0K2G9D7_NITMO</name>
<keyword evidence="2" id="KW-1185">Reference proteome</keyword>
<dbReference type="KEGG" id="nmv:NITMOv2_0787"/>
<organism evidence="1 2">
    <name type="scientific">Nitrospira moscoviensis</name>
    <dbReference type="NCBI Taxonomy" id="42253"/>
    <lineage>
        <taxon>Bacteria</taxon>
        <taxon>Pseudomonadati</taxon>
        <taxon>Nitrospirota</taxon>
        <taxon>Nitrospiria</taxon>
        <taxon>Nitrospirales</taxon>
        <taxon>Nitrospiraceae</taxon>
        <taxon>Nitrospira</taxon>
    </lineage>
</organism>
<proteinExistence type="predicted"/>
<dbReference type="AlphaFoldDB" id="A0A0K2G9D7"/>
<gene>
    <name evidence="1" type="ORF">NITMOv2_0787</name>
</gene>
<dbReference type="PATRIC" id="fig|42253.5.peg.773"/>
<dbReference type="STRING" id="42253.NITMOv2_0787"/>